<reference evidence="2" key="1">
    <citation type="submission" date="2023-10" db="EMBL/GenBank/DDBJ databases">
        <title>Genome assembly of Pristionchus species.</title>
        <authorList>
            <person name="Yoshida K."/>
            <person name="Sommer R.J."/>
        </authorList>
    </citation>
    <scope>NUCLEOTIDE SEQUENCE</scope>
    <source>
        <strain evidence="2">RS0144</strain>
    </source>
</reference>
<dbReference type="AlphaFoldDB" id="A0AAV5UKR3"/>
<evidence type="ECO:0000256" key="1">
    <source>
        <dbReference type="SAM" id="Phobius"/>
    </source>
</evidence>
<keyword evidence="1" id="KW-0812">Transmembrane</keyword>
<dbReference type="Proteomes" id="UP001432027">
    <property type="component" value="Unassembled WGS sequence"/>
</dbReference>
<evidence type="ECO:0000313" key="2">
    <source>
        <dbReference type="EMBL" id="GMT07293.1"/>
    </source>
</evidence>
<dbReference type="EMBL" id="BTSX01000006">
    <property type="protein sequence ID" value="GMT07293.1"/>
    <property type="molecule type" value="Genomic_DNA"/>
</dbReference>
<gene>
    <name evidence="2" type="ORF">PENTCL1PPCAC_29467</name>
</gene>
<organism evidence="2 3">
    <name type="scientific">Pristionchus entomophagus</name>
    <dbReference type="NCBI Taxonomy" id="358040"/>
    <lineage>
        <taxon>Eukaryota</taxon>
        <taxon>Metazoa</taxon>
        <taxon>Ecdysozoa</taxon>
        <taxon>Nematoda</taxon>
        <taxon>Chromadorea</taxon>
        <taxon>Rhabditida</taxon>
        <taxon>Rhabditina</taxon>
        <taxon>Diplogasteromorpha</taxon>
        <taxon>Diplogasteroidea</taxon>
        <taxon>Neodiplogasteridae</taxon>
        <taxon>Pristionchus</taxon>
    </lineage>
</organism>
<comment type="caution">
    <text evidence="2">The sequence shown here is derived from an EMBL/GenBank/DDBJ whole genome shotgun (WGS) entry which is preliminary data.</text>
</comment>
<feature type="non-terminal residue" evidence="2">
    <location>
        <position position="1"/>
    </location>
</feature>
<name>A0AAV5UKR3_9BILA</name>
<feature type="non-terminal residue" evidence="2">
    <location>
        <position position="179"/>
    </location>
</feature>
<sequence length="179" mass="20982">EALQMSLSKISLRPLRNSVLCFVVRNSSATRPLPQAAAKQVAAPSEAGFFSYTRNWSRDKKFDLTRAPQRGDTPLDFLFRRLGHAYEVYPLVVLCGWWVVMCTVACWWSFDKVEIWLDRSKSDAPWSWDRVRDKYWTQKTVMTYPPCRFDLDGRTHQRLEIMEVLQDEMLEAAKKRGTR</sequence>
<accession>A0AAV5UKR3</accession>
<evidence type="ECO:0000313" key="3">
    <source>
        <dbReference type="Proteomes" id="UP001432027"/>
    </source>
</evidence>
<keyword evidence="1" id="KW-0472">Membrane</keyword>
<feature type="transmembrane region" description="Helical" evidence="1">
    <location>
        <begin position="88"/>
        <end position="110"/>
    </location>
</feature>
<keyword evidence="3" id="KW-1185">Reference proteome</keyword>
<protein>
    <submittedName>
        <fullName evidence="2">Uncharacterized protein</fullName>
    </submittedName>
</protein>
<keyword evidence="1" id="KW-1133">Transmembrane helix</keyword>
<proteinExistence type="predicted"/>